<dbReference type="InterPro" id="IPR003959">
    <property type="entry name" value="ATPase_AAA_core"/>
</dbReference>
<evidence type="ECO:0000313" key="2">
    <source>
        <dbReference type="EMBL" id="KKK78127.1"/>
    </source>
</evidence>
<proteinExistence type="predicted"/>
<organism evidence="2">
    <name type="scientific">marine sediment metagenome</name>
    <dbReference type="NCBI Taxonomy" id="412755"/>
    <lineage>
        <taxon>unclassified sequences</taxon>
        <taxon>metagenomes</taxon>
        <taxon>ecological metagenomes</taxon>
    </lineage>
</organism>
<evidence type="ECO:0000259" key="1">
    <source>
        <dbReference type="Pfam" id="PF13304"/>
    </source>
</evidence>
<name>A0A0F8Y9N3_9ZZZZ</name>
<comment type="caution">
    <text evidence="2">The sequence shown here is derived from an EMBL/GenBank/DDBJ whole genome shotgun (WGS) entry which is preliminary data.</text>
</comment>
<reference evidence="2" key="1">
    <citation type="journal article" date="2015" name="Nature">
        <title>Complex archaea that bridge the gap between prokaryotes and eukaryotes.</title>
        <authorList>
            <person name="Spang A."/>
            <person name="Saw J.H."/>
            <person name="Jorgensen S.L."/>
            <person name="Zaremba-Niedzwiedzka K."/>
            <person name="Martijn J."/>
            <person name="Lind A.E."/>
            <person name="van Eijk R."/>
            <person name="Schleper C."/>
            <person name="Guy L."/>
            <person name="Ettema T.J."/>
        </authorList>
    </citation>
    <scope>NUCLEOTIDE SEQUENCE</scope>
</reference>
<sequence>VRLLQEADYLQGNTNYAEATAPRDATMLFRLYDWKSNPRVNCFKNYLASWQYYSLSAEALRSNQHNPDLRVLLPDGVNLASMVHALKMTDERRYRDLVKALRLVAPEIDVINFGLMSDLISMHFEDSHGKSLSARNASSGTLRFLALLFVLTARRPTEHCPVRLRSPMCNRLKNVWKSILWASNTSGRCSDENRLLRARFGR</sequence>
<feature type="non-terminal residue" evidence="2">
    <location>
        <position position="1"/>
    </location>
</feature>
<dbReference type="Pfam" id="PF13304">
    <property type="entry name" value="AAA_21"/>
    <property type="match status" value="1"/>
</dbReference>
<feature type="domain" description="ATPase AAA-type core" evidence="1">
    <location>
        <begin position="15"/>
        <end position="156"/>
    </location>
</feature>
<accession>A0A0F8Y9N3</accession>
<dbReference type="EMBL" id="LAZR01054638">
    <property type="protein sequence ID" value="KKK78127.1"/>
    <property type="molecule type" value="Genomic_DNA"/>
</dbReference>
<dbReference type="AlphaFoldDB" id="A0A0F8Y9N3"/>
<gene>
    <name evidence="2" type="ORF">LCGC14_2846690</name>
</gene>
<protein>
    <recommendedName>
        <fullName evidence="1">ATPase AAA-type core domain-containing protein</fullName>
    </recommendedName>
</protein>